<keyword evidence="2" id="KW-1185">Reference proteome</keyword>
<dbReference type="EMBL" id="WUUL01000002">
    <property type="protein sequence ID" value="MXQ52940.1"/>
    <property type="molecule type" value="Genomic_DNA"/>
</dbReference>
<dbReference type="AlphaFoldDB" id="A0A6I4VT00"/>
<name>A0A6I4VT00_9BACL</name>
<comment type="caution">
    <text evidence="1">The sequence shown here is derived from an EMBL/GenBank/DDBJ whole genome shotgun (WGS) entry which is preliminary data.</text>
</comment>
<evidence type="ECO:0000313" key="2">
    <source>
        <dbReference type="Proteomes" id="UP000430692"/>
    </source>
</evidence>
<dbReference type="RefSeq" id="WP_160800279.1">
    <property type="nucleotide sequence ID" value="NZ_WUUL01000002.1"/>
</dbReference>
<accession>A0A6I4VT00</accession>
<proteinExistence type="predicted"/>
<evidence type="ECO:0000313" key="1">
    <source>
        <dbReference type="EMBL" id="MXQ52940.1"/>
    </source>
</evidence>
<evidence type="ECO:0008006" key="3">
    <source>
        <dbReference type="Google" id="ProtNLM"/>
    </source>
</evidence>
<reference evidence="1 2" key="1">
    <citation type="submission" date="2019-12" db="EMBL/GenBank/DDBJ databases">
        <title>Whole-genome analyses of novel actinobacteria.</title>
        <authorList>
            <person name="Sahin N."/>
            <person name="Saygin H."/>
        </authorList>
    </citation>
    <scope>NUCLEOTIDE SEQUENCE [LARGE SCALE GENOMIC DNA]</scope>
    <source>
        <strain evidence="1 2">KC615</strain>
    </source>
</reference>
<gene>
    <name evidence="1" type="ORF">GSM42_04160</name>
</gene>
<organism evidence="1 2">
    <name type="scientific">Shimazuella alba</name>
    <dbReference type="NCBI Taxonomy" id="2690964"/>
    <lineage>
        <taxon>Bacteria</taxon>
        <taxon>Bacillati</taxon>
        <taxon>Bacillota</taxon>
        <taxon>Bacilli</taxon>
        <taxon>Bacillales</taxon>
        <taxon>Thermoactinomycetaceae</taxon>
        <taxon>Shimazuella</taxon>
    </lineage>
</organism>
<protein>
    <recommendedName>
        <fullName evidence="3">N-acetyltransferase domain-containing protein</fullName>
    </recommendedName>
</protein>
<sequence>MFFLRRAVEEDRKWINTCNLGVSGEQTDRIEDYFILDSMIEQKPIGMLAVELHEKIAYLHSMRFTNGAPSIEQLGGLLDHLLIYCQKQGKEQLCLVVPPTSEWMLDLGFVKLDEVPASVKESSHYQQVAPNGILLSYQLNS</sequence>
<dbReference type="Proteomes" id="UP000430692">
    <property type="component" value="Unassembled WGS sequence"/>
</dbReference>